<dbReference type="PROSITE" id="PS50192">
    <property type="entry name" value="T_SNARE"/>
    <property type="match status" value="1"/>
</dbReference>
<feature type="transmembrane region" description="Helical" evidence="2">
    <location>
        <begin position="52"/>
        <end position="74"/>
    </location>
</feature>
<protein>
    <recommendedName>
        <fullName evidence="3">t-SNARE coiled-coil homology domain-containing protein</fullName>
    </recommendedName>
</protein>
<keyword evidence="1" id="KW-0175">Coiled coil</keyword>
<dbReference type="GO" id="GO:0005484">
    <property type="term" value="F:SNAP receptor activity"/>
    <property type="evidence" value="ECO:0007669"/>
    <property type="project" value="TreeGrafter"/>
</dbReference>
<dbReference type="GeneID" id="24920876"/>
<evidence type="ECO:0000313" key="4">
    <source>
        <dbReference type="EMBL" id="CBK24022.2"/>
    </source>
</evidence>
<dbReference type="AlphaFoldDB" id="D8M7I3"/>
<dbReference type="PANTHER" id="PTHR19957">
    <property type="entry name" value="SYNTAXIN"/>
    <property type="match status" value="1"/>
</dbReference>
<evidence type="ECO:0000259" key="3">
    <source>
        <dbReference type="PROSITE" id="PS50192"/>
    </source>
</evidence>
<keyword evidence="2" id="KW-0812">Transmembrane</keyword>
<dbReference type="GO" id="GO:0012505">
    <property type="term" value="C:endomembrane system"/>
    <property type="evidence" value="ECO:0007669"/>
    <property type="project" value="TreeGrafter"/>
</dbReference>
<gene>
    <name evidence="4" type="ORF">GSBLH_T00003814001</name>
</gene>
<reference evidence="4" key="1">
    <citation type="submission" date="2010-02" db="EMBL/GenBank/DDBJ databases">
        <title>Sequencing and annotation of the Blastocystis hominis genome.</title>
        <authorList>
            <person name="Wincker P."/>
        </authorList>
    </citation>
    <scope>NUCLEOTIDE SEQUENCE</scope>
    <source>
        <strain evidence="4">Singapore isolate B</strain>
    </source>
</reference>
<dbReference type="EMBL" id="FN668672">
    <property type="protein sequence ID" value="CBK24022.2"/>
    <property type="molecule type" value="Genomic_DNA"/>
</dbReference>
<dbReference type="SUPFAM" id="SSF58038">
    <property type="entry name" value="SNARE fusion complex"/>
    <property type="match status" value="1"/>
</dbReference>
<proteinExistence type="predicted"/>
<dbReference type="InParanoid" id="D8M7I3"/>
<keyword evidence="5" id="KW-1185">Reference proteome</keyword>
<accession>D8M7I3</accession>
<feature type="domain" description="T-SNARE coiled-coil homology" evidence="3">
    <location>
        <begin position="1"/>
        <end position="40"/>
    </location>
</feature>
<name>D8M7I3_BLAHO</name>
<dbReference type="Gene3D" id="1.20.5.110">
    <property type="match status" value="1"/>
</dbReference>
<sequence>MFMDLAFLVNEQGESIDKIEMNISKAASRVNDANKALEESIKEAKKNRKRKCCVLIIVIVLAIVVVTVLVPFLFCVC</sequence>
<dbReference type="GO" id="GO:0006886">
    <property type="term" value="P:intracellular protein transport"/>
    <property type="evidence" value="ECO:0007669"/>
    <property type="project" value="TreeGrafter"/>
</dbReference>
<dbReference type="Pfam" id="PF05739">
    <property type="entry name" value="SNARE"/>
    <property type="match status" value="1"/>
</dbReference>
<feature type="coiled-coil region" evidence="1">
    <location>
        <begin position="16"/>
        <end position="50"/>
    </location>
</feature>
<dbReference type="GO" id="GO:0000149">
    <property type="term" value="F:SNARE binding"/>
    <property type="evidence" value="ECO:0007669"/>
    <property type="project" value="TreeGrafter"/>
</dbReference>
<dbReference type="OrthoDB" id="10255013at2759"/>
<dbReference type="InterPro" id="IPR045242">
    <property type="entry name" value="Syntaxin"/>
</dbReference>
<evidence type="ECO:0000256" key="2">
    <source>
        <dbReference type="SAM" id="Phobius"/>
    </source>
</evidence>
<dbReference type="GO" id="GO:0048278">
    <property type="term" value="P:vesicle docking"/>
    <property type="evidence" value="ECO:0007669"/>
    <property type="project" value="TreeGrafter"/>
</dbReference>
<dbReference type="RefSeq" id="XP_012898070.1">
    <property type="nucleotide sequence ID" value="XM_013042616.1"/>
</dbReference>
<evidence type="ECO:0000313" key="5">
    <source>
        <dbReference type="Proteomes" id="UP000008312"/>
    </source>
</evidence>
<keyword evidence="2" id="KW-0472">Membrane</keyword>
<evidence type="ECO:0000256" key="1">
    <source>
        <dbReference type="SAM" id="Coils"/>
    </source>
</evidence>
<dbReference type="Proteomes" id="UP000008312">
    <property type="component" value="Unassembled WGS sequence"/>
</dbReference>
<keyword evidence="2" id="KW-1133">Transmembrane helix</keyword>
<dbReference type="InterPro" id="IPR000727">
    <property type="entry name" value="T_SNARE_dom"/>
</dbReference>
<dbReference type="GO" id="GO:0006906">
    <property type="term" value="P:vesicle fusion"/>
    <property type="evidence" value="ECO:0007669"/>
    <property type="project" value="TreeGrafter"/>
</dbReference>
<dbReference type="GO" id="GO:0031201">
    <property type="term" value="C:SNARE complex"/>
    <property type="evidence" value="ECO:0007669"/>
    <property type="project" value="TreeGrafter"/>
</dbReference>
<organism evidence="4">
    <name type="scientific">Blastocystis hominis</name>
    <dbReference type="NCBI Taxonomy" id="12968"/>
    <lineage>
        <taxon>Eukaryota</taxon>
        <taxon>Sar</taxon>
        <taxon>Stramenopiles</taxon>
        <taxon>Bigyra</taxon>
        <taxon>Opalozoa</taxon>
        <taxon>Opalinata</taxon>
        <taxon>Blastocystidae</taxon>
        <taxon>Blastocystis</taxon>
    </lineage>
</organism>